<dbReference type="PANTHER" id="PTHR12526:SF630">
    <property type="entry name" value="GLYCOSYLTRANSFERASE"/>
    <property type="match status" value="1"/>
</dbReference>
<dbReference type="RefSeq" id="WP_054724367.1">
    <property type="nucleotide sequence ID" value="NZ_CP012898.1"/>
</dbReference>
<dbReference type="AlphaFoldDB" id="A0A0P0D888"/>
<dbReference type="Gene3D" id="3.40.50.2000">
    <property type="entry name" value="Glycogen Phosphorylase B"/>
    <property type="match status" value="2"/>
</dbReference>
<dbReference type="Pfam" id="PF13477">
    <property type="entry name" value="Glyco_trans_4_2"/>
    <property type="match status" value="1"/>
</dbReference>
<feature type="domain" description="Glycosyl transferase family 1" evidence="1">
    <location>
        <begin position="190"/>
        <end position="347"/>
    </location>
</feature>
<dbReference type="SUPFAM" id="SSF53756">
    <property type="entry name" value="UDP-Glycosyltransferase/glycogen phosphorylase"/>
    <property type="match status" value="1"/>
</dbReference>
<evidence type="ECO:0000313" key="4">
    <source>
        <dbReference type="Proteomes" id="UP000057981"/>
    </source>
</evidence>
<dbReference type="KEGG" id="ahz:APS56_02195"/>
<name>A0A0P0D888_9FLAO</name>
<dbReference type="GO" id="GO:0016757">
    <property type="term" value="F:glycosyltransferase activity"/>
    <property type="evidence" value="ECO:0007669"/>
    <property type="project" value="InterPro"/>
</dbReference>
<evidence type="ECO:0000259" key="1">
    <source>
        <dbReference type="Pfam" id="PF00534"/>
    </source>
</evidence>
<reference evidence="3 4" key="1">
    <citation type="submission" date="2015-10" db="EMBL/GenBank/DDBJ databases">
        <authorList>
            <person name="Gilbert D.G."/>
        </authorList>
    </citation>
    <scope>NUCLEOTIDE SEQUENCE [LARGE SCALE GENOMIC DNA]</scope>
    <source>
        <strain evidence="4">HZ-22</strain>
    </source>
</reference>
<accession>A0A0P0D888</accession>
<evidence type="ECO:0000313" key="3">
    <source>
        <dbReference type="EMBL" id="ALJ04037.1"/>
    </source>
</evidence>
<organism evidence="3 4">
    <name type="scientific">Pseudalgibacter alginicilyticus</name>
    <dbReference type="NCBI Taxonomy" id="1736674"/>
    <lineage>
        <taxon>Bacteria</taxon>
        <taxon>Pseudomonadati</taxon>
        <taxon>Bacteroidota</taxon>
        <taxon>Flavobacteriia</taxon>
        <taxon>Flavobacteriales</taxon>
        <taxon>Flavobacteriaceae</taxon>
        <taxon>Pseudalgibacter</taxon>
    </lineage>
</organism>
<dbReference type="OrthoDB" id="9790710at2"/>
<dbReference type="Pfam" id="PF00534">
    <property type="entry name" value="Glycos_transf_1"/>
    <property type="match status" value="1"/>
</dbReference>
<sequence length="378" mass="42885">MKKKIIRVVTSGVSLKLISGQLKYLNEQYEVQGVASNDTNLSLVEQSEGIKIHPIKMVRPISLINDLKSLYNLYRLFKKEKPFVVHSITPKAGLLSMMAAYLARVPHRMHTFTGLIFPTKEGVMKKILITTDKILCACATQIYPEGYGVKQDLENYNITSKPLKVLANGNINGLDLDYFSKEHFNEQKQQLIRKELNITNNEFVFVFVGRLVKDKGINELVSVFNKNFKITDQATLLLVGDYEETLDPLLPETINNIKTNTKIIETGWVNDVRPYFSIANALVFPSYREGFPNVVMQAGAMGLPALVTDINGSNEIIIEGENGAIIPAKDEASLYVKMREFYENKNKFQASVCRELITTRYERQKVWEAVLNEYKSLS</sequence>
<feature type="domain" description="Glycosyltransferase subfamily 4-like N-terminal" evidence="2">
    <location>
        <begin position="23"/>
        <end position="142"/>
    </location>
</feature>
<dbReference type="InterPro" id="IPR001296">
    <property type="entry name" value="Glyco_trans_1"/>
</dbReference>
<evidence type="ECO:0000259" key="2">
    <source>
        <dbReference type="Pfam" id="PF13477"/>
    </source>
</evidence>
<dbReference type="PATRIC" id="fig|1736674.3.peg.456"/>
<gene>
    <name evidence="3" type="ORF">APS56_02195</name>
</gene>
<dbReference type="Proteomes" id="UP000057981">
    <property type="component" value="Chromosome"/>
</dbReference>
<proteinExistence type="predicted"/>
<dbReference type="STRING" id="1736674.APS56_02195"/>
<keyword evidence="3" id="KW-0808">Transferase</keyword>
<dbReference type="EMBL" id="CP012898">
    <property type="protein sequence ID" value="ALJ04037.1"/>
    <property type="molecule type" value="Genomic_DNA"/>
</dbReference>
<dbReference type="CDD" id="cd03808">
    <property type="entry name" value="GT4_CapM-like"/>
    <property type="match status" value="1"/>
</dbReference>
<dbReference type="PANTHER" id="PTHR12526">
    <property type="entry name" value="GLYCOSYLTRANSFERASE"/>
    <property type="match status" value="1"/>
</dbReference>
<keyword evidence="4" id="KW-1185">Reference proteome</keyword>
<dbReference type="InterPro" id="IPR028098">
    <property type="entry name" value="Glyco_trans_4-like_N"/>
</dbReference>
<protein>
    <submittedName>
        <fullName evidence="3">Glycosyl transferase family 1</fullName>
    </submittedName>
</protein>